<evidence type="ECO:0000256" key="7">
    <source>
        <dbReference type="SAM" id="Coils"/>
    </source>
</evidence>
<dbReference type="Gene3D" id="3.30.200.20">
    <property type="entry name" value="Phosphorylase Kinase, domain 1"/>
    <property type="match status" value="1"/>
</dbReference>
<dbReference type="InterPro" id="IPR046520">
    <property type="entry name" value="DUF6697"/>
</dbReference>
<keyword evidence="2" id="KW-0808">Transferase</keyword>
<keyword evidence="5 6" id="KW-0067">ATP-binding</keyword>
<dbReference type="InterPro" id="IPR000719">
    <property type="entry name" value="Prot_kinase_dom"/>
</dbReference>
<dbReference type="AlphaFoldDB" id="A0A9P5Z7J2"/>
<dbReference type="Pfam" id="PF00069">
    <property type="entry name" value="Pkinase"/>
    <property type="match status" value="1"/>
</dbReference>
<evidence type="ECO:0000313" key="10">
    <source>
        <dbReference type="EMBL" id="KAF9480886.1"/>
    </source>
</evidence>
<dbReference type="PROSITE" id="PS50011">
    <property type="entry name" value="PROTEIN_KINASE_DOM"/>
    <property type="match status" value="1"/>
</dbReference>
<evidence type="ECO:0000256" key="3">
    <source>
        <dbReference type="ARBA" id="ARBA00022741"/>
    </source>
</evidence>
<dbReference type="GO" id="GO:0043484">
    <property type="term" value="P:regulation of RNA splicing"/>
    <property type="evidence" value="ECO:0007669"/>
    <property type="project" value="TreeGrafter"/>
</dbReference>
<comment type="caution">
    <text evidence="10">The sequence shown here is derived from an EMBL/GenBank/DDBJ whole genome shotgun (WGS) entry which is preliminary data.</text>
</comment>
<feature type="compositionally biased region" description="Low complexity" evidence="8">
    <location>
        <begin position="166"/>
        <end position="175"/>
    </location>
</feature>
<keyword evidence="11" id="KW-1185">Reference proteome</keyword>
<gene>
    <name evidence="10" type="ORF">BDN70DRAFT_992371</name>
</gene>
<name>A0A9P5Z7J2_9AGAR</name>
<evidence type="ECO:0000256" key="6">
    <source>
        <dbReference type="PROSITE-ProRule" id="PRU10141"/>
    </source>
</evidence>
<dbReference type="InterPro" id="IPR051175">
    <property type="entry name" value="CLK_kinases"/>
</dbReference>
<evidence type="ECO:0000256" key="1">
    <source>
        <dbReference type="ARBA" id="ARBA00022527"/>
    </source>
</evidence>
<evidence type="ECO:0000256" key="8">
    <source>
        <dbReference type="SAM" id="MobiDB-lite"/>
    </source>
</evidence>
<sequence length="789" mass="89093">MSNLNLSDTEQRVEIFQSRLRTDYAAKIQEVAKLTDVVAKLQTQLLDVEHENNVLRQQLVISKKRIDELEKGTGLASEKQNYSILAADISTVHLKPSLKRERSPSLEILDVPQPTSKKARRKEREQDPATSTDVDHRPTSAKVRTKGILAVSESDSEKETDPGANSDSSQNSESSCINPQHSSTWKKVRGILETSTPVFTPLYQQLKNTTELTLPKFLVETYMRDANALKIRPHPIDLKVSQAFLAMNYGGSKSTSLLFGHFNKNNPPGLNPRQRCFPLLSRHPGMPTRPGSPGLFVLDPQQVRSPLSLFCSSSNSYKYSDWLYLGEYEFFPVGKMSPECFKVQSLKAKQRWARLIHKQRRIFAYRLIRARIALRLSSIIPIDDKQEEQSIIQKEVTMIKKGQGRPVSEDDVIAAYSNGEEFAPSAYFIPFCLSSSSHESLAANQHSADEPDALHFTFLEEPLGIPASEGFGYFQGGPGLMLGPGNRFKLQAKLGFGTTSSVWLAHDSIHNKHVAIKILNGYASVLNAEHKLRELDVLQHLSSNNVQKILLSLPDGFIPVVTVKRILRHLLIGIAHLHKNGISHTDIKPDNIMVDLGPQWTTDAIDTWVAENPPLEELPSCSFTLADFGSAQFVHDQTTYDITPLGLRAPEVVLGGEWNESVDIWTFGCMIYTLLTKKAIFYPMVSEEHNASETDVLLFQMILFCGEFFHEDMLRRCRYSLDYFRLDFRLKKFDQYPRKPFEKCISDTGRVLSAEDMASVTDFMTKCLRLDPKKRATAQELLEHPWLSI</sequence>
<dbReference type="PANTHER" id="PTHR45646">
    <property type="entry name" value="SERINE/THREONINE-PROTEIN KINASE DOA-RELATED"/>
    <property type="match status" value="1"/>
</dbReference>
<keyword evidence="7" id="KW-0175">Coiled coil</keyword>
<dbReference type="PROSITE" id="PS00107">
    <property type="entry name" value="PROTEIN_KINASE_ATP"/>
    <property type="match status" value="1"/>
</dbReference>
<accession>A0A9P5Z7J2</accession>
<dbReference type="SMART" id="SM00220">
    <property type="entry name" value="S_TKc"/>
    <property type="match status" value="1"/>
</dbReference>
<organism evidence="10 11">
    <name type="scientific">Pholiota conissans</name>
    <dbReference type="NCBI Taxonomy" id="109636"/>
    <lineage>
        <taxon>Eukaryota</taxon>
        <taxon>Fungi</taxon>
        <taxon>Dikarya</taxon>
        <taxon>Basidiomycota</taxon>
        <taxon>Agaricomycotina</taxon>
        <taxon>Agaricomycetes</taxon>
        <taxon>Agaricomycetidae</taxon>
        <taxon>Agaricales</taxon>
        <taxon>Agaricineae</taxon>
        <taxon>Strophariaceae</taxon>
        <taxon>Pholiota</taxon>
    </lineage>
</organism>
<evidence type="ECO:0000256" key="2">
    <source>
        <dbReference type="ARBA" id="ARBA00022679"/>
    </source>
</evidence>
<dbReference type="Gene3D" id="1.10.510.10">
    <property type="entry name" value="Transferase(Phosphotransferase) domain 1"/>
    <property type="match status" value="1"/>
</dbReference>
<keyword evidence="4 10" id="KW-0418">Kinase</keyword>
<evidence type="ECO:0000313" key="11">
    <source>
        <dbReference type="Proteomes" id="UP000807469"/>
    </source>
</evidence>
<dbReference type="GO" id="GO:0004674">
    <property type="term" value="F:protein serine/threonine kinase activity"/>
    <property type="evidence" value="ECO:0007669"/>
    <property type="project" value="UniProtKB-KW"/>
</dbReference>
<dbReference type="InterPro" id="IPR011009">
    <property type="entry name" value="Kinase-like_dom_sf"/>
</dbReference>
<dbReference type="InterPro" id="IPR017441">
    <property type="entry name" value="Protein_kinase_ATP_BS"/>
</dbReference>
<dbReference type="PROSITE" id="PS00108">
    <property type="entry name" value="PROTEIN_KINASE_ST"/>
    <property type="match status" value="1"/>
</dbReference>
<dbReference type="OrthoDB" id="5979581at2759"/>
<dbReference type="Pfam" id="PF20411">
    <property type="entry name" value="DUF6697"/>
    <property type="match status" value="1"/>
</dbReference>
<evidence type="ECO:0000256" key="5">
    <source>
        <dbReference type="ARBA" id="ARBA00022840"/>
    </source>
</evidence>
<proteinExistence type="predicted"/>
<feature type="coiled-coil region" evidence="7">
    <location>
        <begin position="31"/>
        <end position="58"/>
    </location>
</feature>
<protein>
    <submittedName>
        <fullName evidence="10">Kinase-like protein</fullName>
    </submittedName>
</protein>
<feature type="domain" description="Protein kinase" evidence="9">
    <location>
        <begin position="488"/>
        <end position="787"/>
    </location>
</feature>
<feature type="binding site" evidence="6">
    <location>
        <position position="517"/>
    </location>
    <ligand>
        <name>ATP</name>
        <dbReference type="ChEBI" id="CHEBI:30616"/>
    </ligand>
</feature>
<dbReference type="InterPro" id="IPR008271">
    <property type="entry name" value="Ser/Thr_kinase_AS"/>
</dbReference>
<keyword evidence="1" id="KW-0723">Serine/threonine-protein kinase</keyword>
<dbReference type="SUPFAM" id="SSF56112">
    <property type="entry name" value="Protein kinase-like (PK-like)"/>
    <property type="match status" value="1"/>
</dbReference>
<dbReference type="Proteomes" id="UP000807469">
    <property type="component" value="Unassembled WGS sequence"/>
</dbReference>
<feature type="compositionally biased region" description="Basic and acidic residues" evidence="8">
    <location>
        <begin position="122"/>
        <end position="138"/>
    </location>
</feature>
<dbReference type="EMBL" id="MU155187">
    <property type="protein sequence ID" value="KAF9480886.1"/>
    <property type="molecule type" value="Genomic_DNA"/>
</dbReference>
<evidence type="ECO:0000259" key="9">
    <source>
        <dbReference type="PROSITE" id="PS50011"/>
    </source>
</evidence>
<feature type="region of interest" description="Disordered" evidence="8">
    <location>
        <begin position="103"/>
        <end position="183"/>
    </location>
</feature>
<reference evidence="10" key="1">
    <citation type="submission" date="2020-11" db="EMBL/GenBank/DDBJ databases">
        <authorList>
            <consortium name="DOE Joint Genome Institute"/>
            <person name="Ahrendt S."/>
            <person name="Riley R."/>
            <person name="Andreopoulos W."/>
            <person name="Labutti K."/>
            <person name="Pangilinan J."/>
            <person name="Ruiz-Duenas F.J."/>
            <person name="Barrasa J.M."/>
            <person name="Sanchez-Garcia M."/>
            <person name="Camarero S."/>
            <person name="Miyauchi S."/>
            <person name="Serrano A."/>
            <person name="Linde D."/>
            <person name="Babiker R."/>
            <person name="Drula E."/>
            <person name="Ayuso-Fernandez I."/>
            <person name="Pacheco R."/>
            <person name="Padilla G."/>
            <person name="Ferreira P."/>
            <person name="Barriuso J."/>
            <person name="Kellner H."/>
            <person name="Castanera R."/>
            <person name="Alfaro M."/>
            <person name="Ramirez L."/>
            <person name="Pisabarro A.G."/>
            <person name="Kuo A."/>
            <person name="Tritt A."/>
            <person name="Lipzen A."/>
            <person name="He G."/>
            <person name="Yan M."/>
            <person name="Ng V."/>
            <person name="Cullen D."/>
            <person name="Martin F."/>
            <person name="Rosso M.-N."/>
            <person name="Henrissat B."/>
            <person name="Hibbett D."/>
            <person name="Martinez A.T."/>
            <person name="Grigoriev I.V."/>
        </authorList>
    </citation>
    <scope>NUCLEOTIDE SEQUENCE</scope>
    <source>
        <strain evidence="10">CIRM-BRFM 674</strain>
    </source>
</reference>
<keyword evidence="3 6" id="KW-0547">Nucleotide-binding</keyword>
<evidence type="ECO:0000256" key="4">
    <source>
        <dbReference type="ARBA" id="ARBA00022777"/>
    </source>
</evidence>
<dbReference type="GO" id="GO:0005634">
    <property type="term" value="C:nucleus"/>
    <property type="evidence" value="ECO:0007669"/>
    <property type="project" value="TreeGrafter"/>
</dbReference>
<dbReference type="GO" id="GO:0005524">
    <property type="term" value="F:ATP binding"/>
    <property type="evidence" value="ECO:0007669"/>
    <property type="project" value="UniProtKB-UniRule"/>
</dbReference>
<dbReference type="PANTHER" id="PTHR45646:SF11">
    <property type="entry name" value="SERINE_THREONINE-PROTEIN KINASE DOA"/>
    <property type="match status" value="1"/>
</dbReference>